<accession>A0ACC4EA55</accession>
<protein>
    <submittedName>
        <fullName evidence="1">Uncharacterized protein</fullName>
    </submittedName>
</protein>
<dbReference type="EMBL" id="JBGNUJ010000002">
    <property type="protein sequence ID" value="KAL3964403.1"/>
    <property type="molecule type" value="Genomic_DNA"/>
</dbReference>
<reference evidence="1" key="1">
    <citation type="submission" date="2024-12" db="EMBL/GenBank/DDBJ databases">
        <title>Comparative genomics and development of molecular markers within Purpureocillium lilacinum and among Purpureocillium species.</title>
        <authorList>
            <person name="Yeh Z.-Y."/>
            <person name="Ni N.-T."/>
            <person name="Lo P.-H."/>
            <person name="Mushyakhwo K."/>
            <person name="Lin C.-F."/>
            <person name="Nai Y.-S."/>
        </authorList>
    </citation>
    <scope>NUCLEOTIDE SEQUENCE</scope>
    <source>
        <strain evidence="1">NCHU-NPUST-175</strain>
    </source>
</reference>
<gene>
    <name evidence="1" type="ORF">ACCO45_001407</name>
</gene>
<dbReference type="Proteomes" id="UP001638806">
    <property type="component" value="Unassembled WGS sequence"/>
</dbReference>
<sequence>MPSSMFFGGPHRGSPYEYLMMYWYSHKANEGRSSTAPSVMKGKTGGSAALHGTITYTLAPLLRTSYQPETFLGYFTAVARPPHLPCPALLARRTCPASAPQPVPALHLRVVLAGYLFFCSPFLVCAWLRQG</sequence>
<organism evidence="1 2">
    <name type="scientific">Purpureocillium lilacinum</name>
    <name type="common">Paecilomyces lilacinus</name>
    <dbReference type="NCBI Taxonomy" id="33203"/>
    <lineage>
        <taxon>Eukaryota</taxon>
        <taxon>Fungi</taxon>
        <taxon>Dikarya</taxon>
        <taxon>Ascomycota</taxon>
        <taxon>Pezizomycotina</taxon>
        <taxon>Sordariomycetes</taxon>
        <taxon>Hypocreomycetidae</taxon>
        <taxon>Hypocreales</taxon>
        <taxon>Ophiocordycipitaceae</taxon>
        <taxon>Purpureocillium</taxon>
    </lineage>
</organism>
<proteinExistence type="predicted"/>
<keyword evidence="2" id="KW-1185">Reference proteome</keyword>
<name>A0ACC4EA55_PURLI</name>
<evidence type="ECO:0000313" key="2">
    <source>
        <dbReference type="Proteomes" id="UP001638806"/>
    </source>
</evidence>
<evidence type="ECO:0000313" key="1">
    <source>
        <dbReference type="EMBL" id="KAL3964403.1"/>
    </source>
</evidence>
<comment type="caution">
    <text evidence="1">The sequence shown here is derived from an EMBL/GenBank/DDBJ whole genome shotgun (WGS) entry which is preliminary data.</text>
</comment>